<gene>
    <name evidence="2" type="ORF">VTK73DRAFT_8858</name>
</gene>
<feature type="region of interest" description="Disordered" evidence="1">
    <location>
        <begin position="170"/>
        <end position="202"/>
    </location>
</feature>
<name>A0ABR3W5S6_9PEZI</name>
<evidence type="ECO:0000313" key="2">
    <source>
        <dbReference type="EMBL" id="KAL1853975.1"/>
    </source>
</evidence>
<organism evidence="2 3">
    <name type="scientific">Phialemonium thermophilum</name>
    <dbReference type="NCBI Taxonomy" id="223376"/>
    <lineage>
        <taxon>Eukaryota</taxon>
        <taxon>Fungi</taxon>
        <taxon>Dikarya</taxon>
        <taxon>Ascomycota</taxon>
        <taxon>Pezizomycotina</taxon>
        <taxon>Sordariomycetes</taxon>
        <taxon>Sordariomycetidae</taxon>
        <taxon>Cephalothecales</taxon>
        <taxon>Cephalothecaceae</taxon>
        <taxon>Phialemonium</taxon>
    </lineage>
</organism>
<sequence length="202" mass="22560">MSKRDPRPASGWQSLLRCTVVREPVRGGAPNQAHRALWANQRVRAPGRHSCPPCQERNANIQFQTAPMFRPWWWPFVYPVPGPPSLGMEYTRSSWAGTQESPAQVSPARIAVKCPPPYHCHVTRKKALPPLETKMPEDTQFARPDENARSTLRAALDWLWKEEWVCSLDDSGGNELPSGHIPAGRPAGCERDDGPSFSLCNG</sequence>
<keyword evidence="3" id="KW-1185">Reference proteome</keyword>
<proteinExistence type="predicted"/>
<evidence type="ECO:0000313" key="3">
    <source>
        <dbReference type="Proteomes" id="UP001586593"/>
    </source>
</evidence>
<evidence type="ECO:0000256" key="1">
    <source>
        <dbReference type="SAM" id="MobiDB-lite"/>
    </source>
</evidence>
<reference evidence="2 3" key="1">
    <citation type="journal article" date="2024" name="Commun. Biol.">
        <title>Comparative genomic analysis of thermophilic fungi reveals convergent evolutionary adaptations and gene losses.</title>
        <authorList>
            <person name="Steindorff A.S."/>
            <person name="Aguilar-Pontes M.V."/>
            <person name="Robinson A.J."/>
            <person name="Andreopoulos B."/>
            <person name="LaButti K."/>
            <person name="Kuo A."/>
            <person name="Mondo S."/>
            <person name="Riley R."/>
            <person name="Otillar R."/>
            <person name="Haridas S."/>
            <person name="Lipzen A."/>
            <person name="Grimwood J."/>
            <person name="Schmutz J."/>
            <person name="Clum A."/>
            <person name="Reid I.D."/>
            <person name="Moisan M.C."/>
            <person name="Butler G."/>
            <person name="Nguyen T.T.M."/>
            <person name="Dewar K."/>
            <person name="Conant G."/>
            <person name="Drula E."/>
            <person name="Henrissat B."/>
            <person name="Hansel C."/>
            <person name="Singer S."/>
            <person name="Hutchinson M.I."/>
            <person name="de Vries R.P."/>
            <person name="Natvig D.O."/>
            <person name="Powell A.J."/>
            <person name="Tsang A."/>
            <person name="Grigoriev I.V."/>
        </authorList>
    </citation>
    <scope>NUCLEOTIDE SEQUENCE [LARGE SCALE GENOMIC DNA]</scope>
    <source>
        <strain evidence="2 3">ATCC 24622</strain>
    </source>
</reference>
<protein>
    <submittedName>
        <fullName evidence="2">Uncharacterized protein</fullName>
    </submittedName>
</protein>
<comment type="caution">
    <text evidence="2">The sequence shown here is derived from an EMBL/GenBank/DDBJ whole genome shotgun (WGS) entry which is preliminary data.</text>
</comment>
<dbReference type="Proteomes" id="UP001586593">
    <property type="component" value="Unassembled WGS sequence"/>
</dbReference>
<accession>A0ABR3W5S6</accession>
<dbReference type="EMBL" id="JAZHXJ010000680">
    <property type="protein sequence ID" value="KAL1853975.1"/>
    <property type="molecule type" value="Genomic_DNA"/>
</dbReference>